<dbReference type="RefSeq" id="WP_369223485.1">
    <property type="nucleotide sequence ID" value="NZ_CP163441.1"/>
</dbReference>
<dbReference type="InterPro" id="IPR007995">
    <property type="entry name" value="DUF742"/>
</dbReference>
<dbReference type="PANTHER" id="PTHR36221:SF1">
    <property type="entry name" value="DUF742 DOMAIN-CONTAINING PROTEIN"/>
    <property type="match status" value="1"/>
</dbReference>
<dbReference type="Pfam" id="PF05331">
    <property type="entry name" value="DUF742"/>
    <property type="match status" value="1"/>
</dbReference>
<organism evidence="1">
    <name type="scientific">Streptomyces sp. R39</name>
    <dbReference type="NCBI Taxonomy" id="3238631"/>
    <lineage>
        <taxon>Bacteria</taxon>
        <taxon>Bacillati</taxon>
        <taxon>Actinomycetota</taxon>
        <taxon>Actinomycetes</taxon>
        <taxon>Kitasatosporales</taxon>
        <taxon>Streptomycetaceae</taxon>
        <taxon>Streptomyces</taxon>
    </lineage>
</organism>
<evidence type="ECO:0000313" key="1">
    <source>
        <dbReference type="EMBL" id="XDQ44610.1"/>
    </source>
</evidence>
<dbReference type="EMBL" id="CP163441">
    <property type="protein sequence ID" value="XDQ44610.1"/>
    <property type="molecule type" value="Genomic_DNA"/>
</dbReference>
<accession>A0AB39QML8</accession>
<proteinExistence type="predicted"/>
<sequence>MRHWTEGFDDGDADEQLVRPYTITSGRTTSERSDLTLVTLVTTLPEVSTQAALAVRRMQPEHRTILGLCREPRAVVEVAAKLGLPVSLTKILIGDLVDSGYMWARSPQPLTRAGGLPDMTILEAVRDGLRKL</sequence>
<gene>
    <name evidence="1" type="ORF">AB5J52_21380</name>
</gene>
<dbReference type="AlphaFoldDB" id="A0AB39QML8"/>
<dbReference type="PANTHER" id="PTHR36221">
    <property type="entry name" value="DUF742 DOMAIN-CONTAINING PROTEIN"/>
    <property type="match status" value="1"/>
</dbReference>
<protein>
    <submittedName>
        <fullName evidence="1">DUF742 domain-containing protein</fullName>
    </submittedName>
</protein>
<name>A0AB39QML8_9ACTN</name>
<reference evidence="1" key="1">
    <citation type="submission" date="2024-07" db="EMBL/GenBank/DDBJ databases">
        <authorList>
            <person name="Yu S.T."/>
        </authorList>
    </citation>
    <scope>NUCLEOTIDE SEQUENCE</scope>
    <source>
        <strain evidence="1">R39</strain>
    </source>
</reference>